<dbReference type="InterPro" id="IPR004352">
    <property type="entry name" value="GH114_TIM-barrel"/>
</dbReference>
<organism evidence="3 4">
    <name type="scientific">Tetradesmus obliquus</name>
    <name type="common">Green alga</name>
    <name type="synonym">Acutodesmus obliquus</name>
    <dbReference type="NCBI Taxonomy" id="3088"/>
    <lineage>
        <taxon>Eukaryota</taxon>
        <taxon>Viridiplantae</taxon>
        <taxon>Chlorophyta</taxon>
        <taxon>core chlorophytes</taxon>
        <taxon>Chlorophyceae</taxon>
        <taxon>CS clade</taxon>
        <taxon>Sphaeropleales</taxon>
        <taxon>Scenedesmaceae</taxon>
        <taxon>Tetradesmus</taxon>
    </lineage>
</organism>
<dbReference type="InterPro" id="IPR013785">
    <property type="entry name" value="Aldolase_TIM"/>
</dbReference>
<evidence type="ECO:0000313" key="4">
    <source>
        <dbReference type="Proteomes" id="UP001244341"/>
    </source>
</evidence>
<protein>
    <recommendedName>
        <fullName evidence="2">Glycoside-hydrolase family GH114 TIM-barrel domain-containing protein</fullName>
    </recommendedName>
</protein>
<reference evidence="3 4" key="1">
    <citation type="submission" date="2023-05" db="EMBL/GenBank/DDBJ databases">
        <title>A 100% complete, gapless, phased diploid assembly of the Scenedesmus obliquus UTEX 3031 genome.</title>
        <authorList>
            <person name="Biondi T.C."/>
            <person name="Hanschen E.R."/>
            <person name="Kwon T."/>
            <person name="Eng W."/>
            <person name="Kruse C.P.S."/>
            <person name="Koehler S.I."/>
            <person name="Kunde Y."/>
            <person name="Gleasner C.D."/>
            <person name="You Mak K.T."/>
            <person name="Polle J."/>
            <person name="Hovde B.T."/>
            <person name="Starkenburg S.R."/>
        </authorList>
    </citation>
    <scope>NUCLEOTIDE SEQUENCE [LARGE SCALE GENOMIC DNA]</scope>
    <source>
        <strain evidence="3 4">DOE0152z</strain>
    </source>
</reference>
<name>A0ABY8U7Z8_TETOB</name>
<dbReference type="InterPro" id="IPR017853">
    <property type="entry name" value="GH"/>
</dbReference>
<dbReference type="SUPFAM" id="SSF51445">
    <property type="entry name" value="(Trans)glycosidases"/>
    <property type="match status" value="1"/>
</dbReference>
<evidence type="ECO:0000259" key="2">
    <source>
        <dbReference type="Pfam" id="PF03537"/>
    </source>
</evidence>
<dbReference type="InterPro" id="IPR021986">
    <property type="entry name" value="Spherulin4"/>
</dbReference>
<feature type="compositionally biased region" description="Pro residues" evidence="1">
    <location>
        <begin position="230"/>
        <end position="284"/>
    </location>
</feature>
<evidence type="ECO:0000313" key="3">
    <source>
        <dbReference type="EMBL" id="WIA17589.1"/>
    </source>
</evidence>
<evidence type="ECO:0000256" key="1">
    <source>
        <dbReference type="SAM" id="MobiDB-lite"/>
    </source>
</evidence>
<dbReference type="PANTHER" id="PTHR35040:SF9">
    <property type="entry name" value="4-LIKE CELL SURFACE PROTEIN, PUTATIVE (AFU_ORTHOLOGUE AFUA_4G14080)-RELATED"/>
    <property type="match status" value="1"/>
</dbReference>
<dbReference type="Pfam" id="PF03537">
    <property type="entry name" value="Glyco_hydro_114"/>
    <property type="match status" value="1"/>
</dbReference>
<dbReference type="EMBL" id="CP126215">
    <property type="protein sequence ID" value="WIA17589.1"/>
    <property type="molecule type" value="Genomic_DNA"/>
</dbReference>
<accession>A0ABY8U7Z8</accession>
<keyword evidence="4" id="KW-1185">Reference proteome</keyword>
<feature type="region of interest" description="Disordered" evidence="1">
    <location>
        <begin position="222"/>
        <end position="284"/>
    </location>
</feature>
<feature type="domain" description="Glycoside-hydrolase family GH114 TIM-barrel" evidence="2">
    <location>
        <begin position="6"/>
        <end position="213"/>
    </location>
</feature>
<dbReference type="Gene3D" id="3.20.20.70">
    <property type="entry name" value="Aldolase class I"/>
    <property type="match status" value="1"/>
</dbReference>
<dbReference type="Pfam" id="PF12138">
    <property type="entry name" value="Spherulin4"/>
    <property type="match status" value="1"/>
</dbReference>
<dbReference type="Proteomes" id="UP001244341">
    <property type="component" value="Chromosome 8b"/>
</dbReference>
<dbReference type="PANTHER" id="PTHR35040">
    <property type="match status" value="1"/>
</dbReference>
<proteinExistence type="predicted"/>
<gene>
    <name evidence="3" type="ORF">OEZ85_014412</name>
</gene>
<sequence length="584" mass="63165">MPTHQIAGVKVYSIDLFDTANATVTAMNAAGLVPICYFSTQFENWRPDSASFPASALGSIISGWAGERYVDTRTAEIRNIMTARIQLCKAKGFKAIDPDNTDCYGTCNSGFPLTSTTALQYLQFLSDTARANGMGIGLKNTLNLISSTTVSMWDFAINEQCYQHNECGMYAPFKAAGKPIFNVEYTSLSKFNSNACAKVNTYGTVSIRKALSLQFTPRDACALPKLASPSPSPKPSPRPSPKPSPSPSPKLSPRPSPKPSPKPSPSPSPKHSPSPSPKPSPSPSPKFWQLVYEVPPTPEALYKALMLSKARRAGWVYVTDDSITPDGNPWDTLPSAPGLWDLEVRLTSTTQQIGVPSYYYPCFTSTATCHWSRTSGNDATRVVIINPASGPGTAVDSNYVTIVNNMKAAGLIVLAYTYTGYGARAAATVQADIDKYYNFYQNISGIFLDEGSTDCVTLPYYQQLVAYTKSKAQNSLTALNWGTQGPECFLSAAANTPDIIINFEDTYSAYSSWSGPAAWTAAYPAHRFWHLVHSAPANAVAFGSALGLARARHAGWVYVTNDVMNNPWDTLPAAALWSNETAIV</sequence>